<evidence type="ECO:0000313" key="3">
    <source>
        <dbReference type="Proteomes" id="UP000588017"/>
    </source>
</evidence>
<evidence type="ECO:0000256" key="1">
    <source>
        <dbReference type="SAM" id="Phobius"/>
    </source>
</evidence>
<dbReference type="RefSeq" id="WP_183335712.1">
    <property type="nucleotide sequence ID" value="NZ_BMHX01000007.1"/>
</dbReference>
<organism evidence="2 3">
    <name type="scientific">Chelatococcus composti</name>
    <dbReference type="NCBI Taxonomy" id="1743235"/>
    <lineage>
        <taxon>Bacteria</taxon>
        <taxon>Pseudomonadati</taxon>
        <taxon>Pseudomonadota</taxon>
        <taxon>Alphaproteobacteria</taxon>
        <taxon>Hyphomicrobiales</taxon>
        <taxon>Chelatococcaceae</taxon>
        <taxon>Chelatococcus</taxon>
    </lineage>
</organism>
<evidence type="ECO:0000313" key="2">
    <source>
        <dbReference type="EMBL" id="MBB6169399.1"/>
    </source>
</evidence>
<evidence type="ECO:0008006" key="4">
    <source>
        <dbReference type="Google" id="ProtNLM"/>
    </source>
</evidence>
<keyword evidence="1" id="KW-0812">Transmembrane</keyword>
<keyword evidence="1" id="KW-0472">Membrane</keyword>
<name>A0A841KJF2_9HYPH</name>
<feature type="transmembrane region" description="Helical" evidence="1">
    <location>
        <begin position="145"/>
        <end position="164"/>
    </location>
</feature>
<comment type="caution">
    <text evidence="2">The sequence shown here is derived from an EMBL/GenBank/DDBJ whole genome shotgun (WGS) entry which is preliminary data.</text>
</comment>
<feature type="transmembrane region" description="Helical" evidence="1">
    <location>
        <begin position="106"/>
        <end position="125"/>
    </location>
</feature>
<sequence>MDRAGWHVTIDAYCERLDAGFWSEPVNAVTNGAFILAALAAGVVWLRAPRRDWLVAILIALTFAVGLGSFLFHTVATRWAALADVLPIALFIVIYFFLAMRRYLGLPLWAALAVTAAFQALSMAVPGLWRDLTVSWLGYDPLGGSAGYLPAAAALIGVGALAWGRRPAVGCTLLGVGGLFLVSLAFRSVDSVVCATWPLGTHFLWHLANALVLFLLLRLALVRSS</sequence>
<feature type="transmembrane region" description="Helical" evidence="1">
    <location>
        <begin position="53"/>
        <end position="73"/>
    </location>
</feature>
<keyword evidence="1" id="KW-1133">Transmembrane helix</keyword>
<feature type="transmembrane region" description="Helical" evidence="1">
    <location>
        <begin position="79"/>
        <end position="99"/>
    </location>
</feature>
<dbReference type="Proteomes" id="UP000588017">
    <property type="component" value="Unassembled WGS sequence"/>
</dbReference>
<feature type="transmembrane region" description="Helical" evidence="1">
    <location>
        <begin position="171"/>
        <end position="189"/>
    </location>
</feature>
<feature type="transmembrane region" description="Helical" evidence="1">
    <location>
        <begin position="28"/>
        <end position="46"/>
    </location>
</feature>
<dbReference type="EMBL" id="JACHEH010000007">
    <property type="protein sequence ID" value="MBB6169399.1"/>
    <property type="molecule type" value="Genomic_DNA"/>
</dbReference>
<protein>
    <recommendedName>
        <fullName evidence="4">Ceramidase</fullName>
    </recommendedName>
</protein>
<proteinExistence type="predicted"/>
<reference evidence="2 3" key="1">
    <citation type="submission" date="2020-08" db="EMBL/GenBank/DDBJ databases">
        <title>Genomic Encyclopedia of Type Strains, Phase IV (KMG-IV): sequencing the most valuable type-strain genomes for metagenomic binning, comparative biology and taxonomic classification.</title>
        <authorList>
            <person name="Goeker M."/>
        </authorList>
    </citation>
    <scope>NUCLEOTIDE SEQUENCE [LARGE SCALE GENOMIC DNA]</scope>
    <source>
        <strain evidence="2 3">DSM 101465</strain>
    </source>
</reference>
<keyword evidence="3" id="KW-1185">Reference proteome</keyword>
<gene>
    <name evidence="2" type="ORF">HNQ73_003041</name>
</gene>
<dbReference type="AlphaFoldDB" id="A0A841KJF2"/>
<accession>A0A841KJF2</accession>
<feature type="transmembrane region" description="Helical" evidence="1">
    <location>
        <begin position="201"/>
        <end position="221"/>
    </location>
</feature>